<feature type="domain" description="Glycosyl hydrolase family 13 catalytic" evidence="3">
    <location>
        <begin position="37"/>
        <end position="441"/>
    </location>
</feature>
<dbReference type="Gene3D" id="3.20.20.80">
    <property type="entry name" value="Glycosidases"/>
    <property type="match status" value="1"/>
</dbReference>
<dbReference type="GO" id="GO:0047471">
    <property type="term" value="F:maltose alpha-D-glucosyltransferase activity"/>
    <property type="evidence" value="ECO:0007669"/>
    <property type="project" value="UniProtKB-EC"/>
</dbReference>
<dbReference type="GO" id="GO:0009313">
    <property type="term" value="P:oligosaccharide catabolic process"/>
    <property type="evidence" value="ECO:0007669"/>
    <property type="project" value="TreeGrafter"/>
</dbReference>
<dbReference type="PANTHER" id="PTHR10357:SF179">
    <property type="entry name" value="NEUTRAL AND BASIC AMINO ACID TRANSPORT PROTEIN RBAT"/>
    <property type="match status" value="1"/>
</dbReference>
<dbReference type="EMBL" id="GL945017">
    <property type="protein sequence ID" value="EGN57855.1"/>
    <property type="molecule type" value="Genomic_DNA"/>
</dbReference>
<protein>
    <submittedName>
        <fullName evidence="4">Trehalose synthase</fullName>
        <ecNumber evidence="4">5.4.99.16</ecNumber>
    </submittedName>
</protein>
<organism evidence="4 5">
    <name type="scientific">Hallella multisaccharivorax DSM 17128</name>
    <dbReference type="NCBI Taxonomy" id="688246"/>
    <lineage>
        <taxon>Bacteria</taxon>
        <taxon>Pseudomonadati</taxon>
        <taxon>Bacteroidota</taxon>
        <taxon>Bacteroidia</taxon>
        <taxon>Bacteroidales</taxon>
        <taxon>Prevotellaceae</taxon>
        <taxon>Hallella</taxon>
    </lineage>
</organism>
<evidence type="ECO:0000313" key="4">
    <source>
        <dbReference type="EMBL" id="EGN57855.1"/>
    </source>
</evidence>
<dbReference type="InterPro" id="IPR045857">
    <property type="entry name" value="O16G_dom_2"/>
</dbReference>
<evidence type="ECO:0000256" key="2">
    <source>
        <dbReference type="SAM" id="SignalP"/>
    </source>
</evidence>
<dbReference type="eggNOG" id="COG0366">
    <property type="taxonomic scope" value="Bacteria"/>
</dbReference>
<dbReference type="SUPFAM" id="SSF51445">
    <property type="entry name" value="(Trans)glycosidases"/>
    <property type="match status" value="1"/>
</dbReference>
<keyword evidence="5" id="KW-1185">Reference proteome</keyword>
<evidence type="ECO:0000313" key="5">
    <source>
        <dbReference type="Proteomes" id="UP000002772"/>
    </source>
</evidence>
<keyword evidence="2" id="KW-0732">Signal</keyword>
<comment type="similarity">
    <text evidence="1">Belongs to the glycosyl hydrolase 13 family.</text>
</comment>
<dbReference type="SMART" id="SM00642">
    <property type="entry name" value="Aamy"/>
    <property type="match status" value="1"/>
</dbReference>
<dbReference type="STRING" id="688246.Premu_2494"/>
<accession>F8NAH5</accession>
<gene>
    <name evidence="4" type="ORF">Premu_2494</name>
</gene>
<name>F8NAH5_9BACT</name>
<dbReference type="AlphaFoldDB" id="F8NAH5"/>
<dbReference type="HOGENOM" id="CLU_006462_2_3_10"/>
<dbReference type="RefSeq" id="WP_007575694.1">
    <property type="nucleotide sequence ID" value="NZ_BPTS01000002.1"/>
</dbReference>
<dbReference type="GO" id="GO:0004556">
    <property type="term" value="F:alpha-amylase activity"/>
    <property type="evidence" value="ECO:0007669"/>
    <property type="project" value="TreeGrafter"/>
</dbReference>
<evidence type="ECO:0000259" key="3">
    <source>
        <dbReference type="SMART" id="SM00642"/>
    </source>
</evidence>
<dbReference type="PANTHER" id="PTHR10357">
    <property type="entry name" value="ALPHA-AMYLASE FAMILY MEMBER"/>
    <property type="match status" value="1"/>
</dbReference>
<keyword evidence="4" id="KW-0413">Isomerase</keyword>
<dbReference type="Pfam" id="PF00128">
    <property type="entry name" value="Alpha-amylase"/>
    <property type="match status" value="1"/>
</dbReference>
<proteinExistence type="inferred from homology"/>
<sequence>MRKLLLTTAMALALSSAAAQGVDPRGPEWLHDAVFYQIYPSSYMDSDGNGIGDLPGITSKLDYIKSLGVNALWLNPCFESGWFDGGYDVIDFYKIDPRFGTNTDMVTLLREAHKRGIKVCLDLVAGHSSVRCQWFRESANGDRNGRYADYYIWTDTISDQDKQEIAKRHQERNPESSTIGRYVELNAPRGKYYEKNFFECQPALNYGFAHPAPNHRWEQPVTAPGPQALRREMRNIMAFWFDKGVDGFRVDMAASLVKNDPGKVETSKLWNEMRAWKDKHYPQCVLISEWADPTVAIPAGFNIDFMIHFGVPGYGSLFFARDTPYGMLHPWDNKQNAYKYCYFDKEGKGSLDEFVRNYSHSYFNTRDKGYIAIPSANHDYQRPNIGSRNTPDQLKVAMTFFLTMPGVPFIYYGDEIGMKYEMNLPSKEGSNERAGTRTPMQWAPGATAGFSTCTPDKLYLPVATDGGKITVAAEEKDPGSMLNFTRRLVRLRHATPALGNLADWKLISDLKQPYPMVYERTAGGQKCIVALNPSGKAVKAVLPHVVAAEAPTDNTAFEQGAAKVKAAKPQTLIVSGKASYKSGRSDVVSLGPVSAAVFCIK</sequence>
<dbReference type="EC" id="5.4.99.16" evidence="4"/>
<reference evidence="5" key="1">
    <citation type="journal article" date="2011" name="Stand. Genomic Sci.">
        <title>Non-contiguous finished genome sequence of the opportunistic oral pathogen Prevotella multisaccharivorax type strain (PPPA20).</title>
        <authorList>
            <person name="Pati A."/>
            <person name="Gronow S."/>
            <person name="Lu M."/>
            <person name="Lapidus A."/>
            <person name="Nolan M."/>
            <person name="Lucas S."/>
            <person name="Hammon N."/>
            <person name="Deshpande S."/>
            <person name="Cheng J.F."/>
            <person name="Tapia R."/>
            <person name="Han C."/>
            <person name="Goodwin L."/>
            <person name="Pitluck S."/>
            <person name="Liolios K."/>
            <person name="Pagani I."/>
            <person name="Mavromatis K."/>
            <person name="Mikhailova N."/>
            <person name="Huntemann M."/>
            <person name="Chen A."/>
            <person name="Palaniappan K."/>
            <person name="Land M."/>
            <person name="Hauser L."/>
            <person name="Detter J.C."/>
            <person name="Brambilla E.M."/>
            <person name="Rohde M."/>
            <person name="Goker M."/>
            <person name="Woyke T."/>
            <person name="Bristow J."/>
            <person name="Eisen J.A."/>
            <person name="Markowitz V."/>
            <person name="Hugenholtz P."/>
            <person name="Kyrpides N.C."/>
            <person name="Klenk H.P."/>
            <person name="Ivanova N."/>
        </authorList>
    </citation>
    <scope>NUCLEOTIDE SEQUENCE [LARGE SCALE GENOMIC DNA]</scope>
    <source>
        <strain evidence="5">DSM 17128</strain>
    </source>
</reference>
<dbReference type="Gene3D" id="3.90.400.10">
    <property type="entry name" value="Oligo-1,6-glucosidase, Domain 2"/>
    <property type="match status" value="1"/>
</dbReference>
<feature type="chain" id="PRO_5003375547" evidence="2">
    <location>
        <begin position="22"/>
        <end position="601"/>
    </location>
</feature>
<dbReference type="InterPro" id="IPR017853">
    <property type="entry name" value="GH"/>
</dbReference>
<feature type="signal peptide" evidence="2">
    <location>
        <begin position="1"/>
        <end position="21"/>
    </location>
</feature>
<dbReference type="OrthoDB" id="9805159at2"/>
<evidence type="ECO:0000256" key="1">
    <source>
        <dbReference type="ARBA" id="ARBA00008061"/>
    </source>
</evidence>
<dbReference type="Proteomes" id="UP000002772">
    <property type="component" value="Unassembled WGS sequence"/>
</dbReference>
<dbReference type="CDD" id="cd11348">
    <property type="entry name" value="AmyAc_2"/>
    <property type="match status" value="1"/>
</dbReference>
<dbReference type="InterPro" id="IPR006047">
    <property type="entry name" value="GH13_cat_dom"/>
</dbReference>